<name>A0A4C1V2U0_EUMVA</name>
<protein>
    <recommendedName>
        <fullName evidence="4">Salivary secreted peptide</fullName>
    </recommendedName>
</protein>
<dbReference type="OrthoDB" id="7324790at2759"/>
<dbReference type="Proteomes" id="UP000299102">
    <property type="component" value="Unassembled WGS sequence"/>
</dbReference>
<sequence>MASKVTLLSLCMLLIIAWTQARGNLNMGSPLGAHLIHYESHEKNALPLIKREEEVVVSGVGNEIVRAVIVQDLKGDGESYVKRGGVGRNNVTIKLKGPRGGGYKFLVQVYAA</sequence>
<evidence type="ECO:0000256" key="1">
    <source>
        <dbReference type="SAM" id="SignalP"/>
    </source>
</evidence>
<reference evidence="2 3" key="1">
    <citation type="journal article" date="2019" name="Commun. Biol.">
        <title>The bagworm genome reveals a unique fibroin gene that provides high tensile strength.</title>
        <authorList>
            <person name="Kono N."/>
            <person name="Nakamura H."/>
            <person name="Ohtoshi R."/>
            <person name="Tomita M."/>
            <person name="Numata K."/>
            <person name="Arakawa K."/>
        </authorList>
    </citation>
    <scope>NUCLEOTIDE SEQUENCE [LARGE SCALE GENOMIC DNA]</scope>
</reference>
<gene>
    <name evidence="2" type="ORF">EVAR_25941_1</name>
</gene>
<dbReference type="EMBL" id="BGZK01000262">
    <property type="protein sequence ID" value="GBP32582.1"/>
    <property type="molecule type" value="Genomic_DNA"/>
</dbReference>
<dbReference type="AlphaFoldDB" id="A0A4C1V2U0"/>
<evidence type="ECO:0008006" key="4">
    <source>
        <dbReference type="Google" id="ProtNLM"/>
    </source>
</evidence>
<proteinExistence type="predicted"/>
<keyword evidence="3" id="KW-1185">Reference proteome</keyword>
<evidence type="ECO:0000313" key="2">
    <source>
        <dbReference type="EMBL" id="GBP32582.1"/>
    </source>
</evidence>
<dbReference type="InterPro" id="IPR031734">
    <property type="entry name" value="MBF2"/>
</dbReference>
<dbReference type="Pfam" id="PF15868">
    <property type="entry name" value="MBF2"/>
    <property type="match status" value="1"/>
</dbReference>
<evidence type="ECO:0000313" key="3">
    <source>
        <dbReference type="Proteomes" id="UP000299102"/>
    </source>
</evidence>
<accession>A0A4C1V2U0</accession>
<feature type="signal peptide" evidence="1">
    <location>
        <begin position="1"/>
        <end position="21"/>
    </location>
</feature>
<organism evidence="2 3">
    <name type="scientific">Eumeta variegata</name>
    <name type="common">Bagworm moth</name>
    <name type="synonym">Eumeta japonica</name>
    <dbReference type="NCBI Taxonomy" id="151549"/>
    <lineage>
        <taxon>Eukaryota</taxon>
        <taxon>Metazoa</taxon>
        <taxon>Ecdysozoa</taxon>
        <taxon>Arthropoda</taxon>
        <taxon>Hexapoda</taxon>
        <taxon>Insecta</taxon>
        <taxon>Pterygota</taxon>
        <taxon>Neoptera</taxon>
        <taxon>Endopterygota</taxon>
        <taxon>Lepidoptera</taxon>
        <taxon>Glossata</taxon>
        <taxon>Ditrysia</taxon>
        <taxon>Tineoidea</taxon>
        <taxon>Psychidae</taxon>
        <taxon>Oiketicinae</taxon>
        <taxon>Eumeta</taxon>
    </lineage>
</organism>
<keyword evidence="1" id="KW-0732">Signal</keyword>
<feature type="chain" id="PRO_5020025012" description="Salivary secreted peptide" evidence="1">
    <location>
        <begin position="22"/>
        <end position="112"/>
    </location>
</feature>
<comment type="caution">
    <text evidence="2">The sequence shown here is derived from an EMBL/GenBank/DDBJ whole genome shotgun (WGS) entry which is preliminary data.</text>
</comment>